<organism evidence="2 3">
    <name type="scientific">Parnassius apollo</name>
    <name type="common">Apollo butterfly</name>
    <name type="synonym">Papilio apollo</name>
    <dbReference type="NCBI Taxonomy" id="110799"/>
    <lineage>
        <taxon>Eukaryota</taxon>
        <taxon>Metazoa</taxon>
        <taxon>Ecdysozoa</taxon>
        <taxon>Arthropoda</taxon>
        <taxon>Hexapoda</taxon>
        <taxon>Insecta</taxon>
        <taxon>Pterygota</taxon>
        <taxon>Neoptera</taxon>
        <taxon>Endopterygota</taxon>
        <taxon>Lepidoptera</taxon>
        <taxon>Glossata</taxon>
        <taxon>Ditrysia</taxon>
        <taxon>Papilionoidea</taxon>
        <taxon>Papilionidae</taxon>
        <taxon>Parnassiinae</taxon>
        <taxon>Parnassini</taxon>
        <taxon>Parnassius</taxon>
        <taxon>Parnassius</taxon>
    </lineage>
</organism>
<feature type="compositionally biased region" description="Basic and acidic residues" evidence="1">
    <location>
        <begin position="25"/>
        <end position="40"/>
    </location>
</feature>
<protein>
    <submittedName>
        <fullName evidence="2">(apollo) hypothetical protein</fullName>
    </submittedName>
</protein>
<dbReference type="EMBL" id="CAJQZP010001306">
    <property type="protein sequence ID" value="CAG5038172.1"/>
    <property type="molecule type" value="Genomic_DNA"/>
</dbReference>
<dbReference type="OrthoDB" id="10057959at2759"/>
<feature type="region of interest" description="Disordered" evidence="1">
    <location>
        <begin position="1"/>
        <end position="49"/>
    </location>
</feature>
<evidence type="ECO:0000256" key="1">
    <source>
        <dbReference type="SAM" id="MobiDB-lite"/>
    </source>
</evidence>
<dbReference type="AlphaFoldDB" id="A0A8S3XQI8"/>
<name>A0A8S3XQI8_PARAO</name>
<gene>
    <name evidence="2" type="ORF">PAPOLLO_LOCUS21289</name>
</gene>
<feature type="compositionally biased region" description="Basic and acidic residues" evidence="1">
    <location>
        <begin position="1"/>
        <end position="16"/>
    </location>
</feature>
<sequence length="111" mass="13047">MVREEQHGAAETRIEEIGEEQYSEVETRNDQGSEDLRTDQEPNEESTGELPLYFYGKNRYKWASAEPSRTSQIRAHNIVNTPSQVITIEFESFTELWKLMFSDHMIEMMIK</sequence>
<reference evidence="2" key="1">
    <citation type="submission" date="2021-04" db="EMBL/GenBank/DDBJ databases">
        <authorList>
            <person name="Tunstrom K."/>
        </authorList>
    </citation>
    <scope>NUCLEOTIDE SEQUENCE</scope>
</reference>
<accession>A0A8S3XQI8</accession>
<keyword evidence="3" id="KW-1185">Reference proteome</keyword>
<dbReference type="Proteomes" id="UP000691718">
    <property type="component" value="Unassembled WGS sequence"/>
</dbReference>
<evidence type="ECO:0000313" key="3">
    <source>
        <dbReference type="Proteomes" id="UP000691718"/>
    </source>
</evidence>
<comment type="caution">
    <text evidence="2">The sequence shown here is derived from an EMBL/GenBank/DDBJ whole genome shotgun (WGS) entry which is preliminary data.</text>
</comment>
<evidence type="ECO:0000313" key="2">
    <source>
        <dbReference type="EMBL" id="CAG5038172.1"/>
    </source>
</evidence>
<proteinExistence type="predicted"/>